<dbReference type="AlphaFoldDB" id="A0A834ML23"/>
<evidence type="ECO:0000256" key="8">
    <source>
        <dbReference type="ARBA" id="ARBA00022848"/>
    </source>
</evidence>
<dbReference type="PANTHER" id="PTHR24292:SF54">
    <property type="entry name" value="CYP9F3-RELATED"/>
    <property type="match status" value="1"/>
</dbReference>
<keyword evidence="12" id="KW-0472">Membrane</keyword>
<dbReference type="GO" id="GO:0004497">
    <property type="term" value="F:monooxygenase activity"/>
    <property type="evidence" value="ECO:0007669"/>
    <property type="project" value="UniProtKB-KW"/>
</dbReference>
<dbReference type="GO" id="GO:0016705">
    <property type="term" value="F:oxidoreductase activity, acting on paired donors, with incorporation or reduction of molecular oxygen"/>
    <property type="evidence" value="ECO:0007669"/>
    <property type="project" value="InterPro"/>
</dbReference>
<dbReference type="Pfam" id="PF00067">
    <property type="entry name" value="p450"/>
    <property type="match status" value="2"/>
</dbReference>
<evidence type="ECO:0000313" key="16">
    <source>
        <dbReference type="Proteomes" id="UP000625711"/>
    </source>
</evidence>
<reference evidence="15" key="1">
    <citation type="submission" date="2020-08" db="EMBL/GenBank/DDBJ databases">
        <title>Genome sequencing and assembly of the red palm weevil Rhynchophorus ferrugineus.</title>
        <authorList>
            <person name="Dias G.B."/>
            <person name="Bergman C.M."/>
            <person name="Manee M."/>
        </authorList>
    </citation>
    <scope>NUCLEOTIDE SEQUENCE</scope>
    <source>
        <strain evidence="15">AA-2017</strain>
        <tissue evidence="15">Whole larva</tissue>
    </source>
</reference>
<dbReference type="InterPro" id="IPR050476">
    <property type="entry name" value="Insect_CytP450_Detox"/>
</dbReference>
<evidence type="ECO:0000256" key="11">
    <source>
        <dbReference type="ARBA" id="ARBA00023033"/>
    </source>
</evidence>
<evidence type="ECO:0000256" key="7">
    <source>
        <dbReference type="ARBA" id="ARBA00022824"/>
    </source>
</evidence>
<organism evidence="15 16">
    <name type="scientific">Rhynchophorus ferrugineus</name>
    <name type="common">Red palm weevil</name>
    <name type="synonym">Curculio ferrugineus</name>
    <dbReference type="NCBI Taxonomy" id="354439"/>
    <lineage>
        <taxon>Eukaryota</taxon>
        <taxon>Metazoa</taxon>
        <taxon>Ecdysozoa</taxon>
        <taxon>Arthropoda</taxon>
        <taxon>Hexapoda</taxon>
        <taxon>Insecta</taxon>
        <taxon>Pterygota</taxon>
        <taxon>Neoptera</taxon>
        <taxon>Endopterygota</taxon>
        <taxon>Coleoptera</taxon>
        <taxon>Polyphaga</taxon>
        <taxon>Cucujiformia</taxon>
        <taxon>Curculionidae</taxon>
        <taxon>Dryophthorinae</taxon>
        <taxon>Rhynchophorus</taxon>
    </lineage>
</organism>
<comment type="cofactor">
    <cofactor evidence="1 13">
        <name>heme</name>
        <dbReference type="ChEBI" id="CHEBI:30413"/>
    </cofactor>
</comment>
<keyword evidence="8" id="KW-0492">Microsome</keyword>
<keyword evidence="11 14" id="KW-0503">Monooxygenase</keyword>
<keyword evidence="10 13" id="KW-0408">Iron</keyword>
<dbReference type="PANTHER" id="PTHR24292">
    <property type="entry name" value="CYTOCHROME P450"/>
    <property type="match status" value="1"/>
</dbReference>
<evidence type="ECO:0000256" key="2">
    <source>
        <dbReference type="ARBA" id="ARBA00004174"/>
    </source>
</evidence>
<proteinExistence type="inferred from homology"/>
<protein>
    <recommendedName>
        <fullName evidence="17">Cytochrome P450</fullName>
    </recommendedName>
</protein>
<evidence type="ECO:0000256" key="9">
    <source>
        <dbReference type="ARBA" id="ARBA00023002"/>
    </source>
</evidence>
<dbReference type="GO" id="GO:0020037">
    <property type="term" value="F:heme binding"/>
    <property type="evidence" value="ECO:0007669"/>
    <property type="project" value="InterPro"/>
</dbReference>
<name>A0A834ML23_RHYFE</name>
<evidence type="ECO:0000256" key="13">
    <source>
        <dbReference type="PIRSR" id="PIRSR602401-1"/>
    </source>
</evidence>
<dbReference type="PRINTS" id="PR00463">
    <property type="entry name" value="EP450I"/>
</dbReference>
<evidence type="ECO:0000256" key="10">
    <source>
        <dbReference type="ARBA" id="ARBA00023004"/>
    </source>
</evidence>
<evidence type="ECO:0000256" key="1">
    <source>
        <dbReference type="ARBA" id="ARBA00001971"/>
    </source>
</evidence>
<dbReference type="InterPro" id="IPR017972">
    <property type="entry name" value="Cyt_P450_CS"/>
</dbReference>
<evidence type="ECO:0000313" key="15">
    <source>
        <dbReference type="EMBL" id="KAF7286471.1"/>
    </source>
</evidence>
<dbReference type="InterPro" id="IPR001128">
    <property type="entry name" value="Cyt_P450"/>
</dbReference>
<dbReference type="Gene3D" id="1.10.630.10">
    <property type="entry name" value="Cytochrome P450"/>
    <property type="match status" value="2"/>
</dbReference>
<feature type="binding site" description="axial binding residue" evidence="13">
    <location>
        <position position="179"/>
    </location>
    <ligand>
        <name>heme</name>
        <dbReference type="ChEBI" id="CHEBI:30413"/>
    </ligand>
    <ligandPart>
        <name>Fe</name>
        <dbReference type="ChEBI" id="CHEBI:18248"/>
    </ligandPart>
</feature>
<dbReference type="EMBL" id="JAACXV010000025">
    <property type="protein sequence ID" value="KAF7286471.1"/>
    <property type="molecule type" value="Genomic_DNA"/>
</dbReference>
<evidence type="ECO:0008006" key="17">
    <source>
        <dbReference type="Google" id="ProtNLM"/>
    </source>
</evidence>
<comment type="similarity">
    <text evidence="4 14">Belongs to the cytochrome P450 family.</text>
</comment>
<gene>
    <name evidence="15" type="ORF">GWI33_005110</name>
</gene>
<keyword evidence="16" id="KW-1185">Reference proteome</keyword>
<dbReference type="InterPro" id="IPR036396">
    <property type="entry name" value="Cyt_P450_sf"/>
</dbReference>
<keyword evidence="5 13" id="KW-0349">Heme</keyword>
<dbReference type="SUPFAM" id="SSF48264">
    <property type="entry name" value="Cytochrome P450"/>
    <property type="match status" value="2"/>
</dbReference>
<evidence type="ECO:0000256" key="5">
    <source>
        <dbReference type="ARBA" id="ARBA00022617"/>
    </source>
</evidence>
<evidence type="ECO:0000256" key="3">
    <source>
        <dbReference type="ARBA" id="ARBA00004406"/>
    </source>
</evidence>
<dbReference type="OrthoDB" id="2789670at2759"/>
<keyword evidence="9 14" id="KW-0560">Oxidoreductase</keyword>
<evidence type="ECO:0000256" key="14">
    <source>
        <dbReference type="RuleBase" id="RU000461"/>
    </source>
</evidence>
<comment type="caution">
    <text evidence="15">The sequence shown here is derived from an EMBL/GenBank/DDBJ whole genome shotgun (WGS) entry which is preliminary data.</text>
</comment>
<keyword evidence="6 13" id="KW-0479">Metal-binding</keyword>
<dbReference type="Proteomes" id="UP000625711">
    <property type="component" value="Unassembled WGS sequence"/>
</dbReference>
<accession>A0A834ML23</accession>
<comment type="subcellular location">
    <subcellularLocation>
        <location evidence="3">Endoplasmic reticulum membrane</location>
        <topology evidence="3">Peripheral membrane protein</topology>
    </subcellularLocation>
    <subcellularLocation>
        <location evidence="2">Microsome membrane</location>
        <topology evidence="2">Peripheral membrane protein</topology>
    </subcellularLocation>
</comment>
<dbReference type="InterPro" id="IPR002401">
    <property type="entry name" value="Cyt_P450_E_grp-I"/>
</dbReference>
<evidence type="ECO:0000256" key="12">
    <source>
        <dbReference type="ARBA" id="ARBA00023136"/>
    </source>
</evidence>
<evidence type="ECO:0000256" key="6">
    <source>
        <dbReference type="ARBA" id="ARBA00022723"/>
    </source>
</evidence>
<dbReference type="PROSITE" id="PS00086">
    <property type="entry name" value="CYTOCHROME_P450"/>
    <property type="match status" value="1"/>
</dbReference>
<dbReference type="GO" id="GO:0005789">
    <property type="term" value="C:endoplasmic reticulum membrane"/>
    <property type="evidence" value="ECO:0007669"/>
    <property type="project" value="UniProtKB-SubCell"/>
</dbReference>
<evidence type="ECO:0000256" key="4">
    <source>
        <dbReference type="ARBA" id="ARBA00010617"/>
    </source>
</evidence>
<sequence length="236" mass="27066">MADNTYLQIDLTKILRKWPPVIGTDRVCTKPCTISSQLPNEPLLNIEKEVMVSIPVLGLHRDPVYYPNPEIFDPERFNGENTIEEFAYIPFGCEILRKWPPAIGSDRACTKPYTIPSRLPDEPRLTIEKDVMISIPIIGLHRDPVYYPNPDTFDPERFNGENTIEEFAYIPFGCGPRKCIASRFALVELKALLFKFLLHFEILPGKKLQLPVELDKSSFNLLIKGGFWFILKKTTP</sequence>
<keyword evidence="7" id="KW-0256">Endoplasmic reticulum</keyword>
<dbReference type="GO" id="GO:0005506">
    <property type="term" value="F:iron ion binding"/>
    <property type="evidence" value="ECO:0007669"/>
    <property type="project" value="InterPro"/>
</dbReference>